<gene>
    <name evidence="19" type="ORF">H8J70_09995</name>
</gene>
<dbReference type="Pfam" id="PF01396">
    <property type="entry name" value="Zn_ribbon_Top1"/>
    <property type="match status" value="2"/>
</dbReference>
<dbReference type="RefSeq" id="WP_186504062.1">
    <property type="nucleotide sequence ID" value="NZ_JACOGK010000031.1"/>
</dbReference>
<keyword evidence="4" id="KW-0479">Metal-binding</keyword>
<proteinExistence type="inferred from homology"/>
<dbReference type="SMART" id="SM00493">
    <property type="entry name" value="TOPRIM"/>
    <property type="match status" value="1"/>
</dbReference>
<dbReference type="InterPro" id="IPR034144">
    <property type="entry name" value="TOPRIM_TopoIII"/>
</dbReference>
<evidence type="ECO:0000256" key="8">
    <source>
        <dbReference type="ARBA" id="ARBA00022842"/>
    </source>
</evidence>
<evidence type="ECO:0000256" key="10">
    <source>
        <dbReference type="ARBA" id="ARBA00023125"/>
    </source>
</evidence>
<feature type="domain" description="Topo IA-type catalytic" evidence="18">
    <location>
        <begin position="150"/>
        <end position="602"/>
    </location>
</feature>
<dbReference type="PROSITE" id="PS52039">
    <property type="entry name" value="TOPO_IA_2"/>
    <property type="match status" value="1"/>
</dbReference>
<dbReference type="Gene3D" id="2.70.20.10">
    <property type="entry name" value="Topoisomerase I, domain 3"/>
    <property type="match status" value="1"/>
</dbReference>
<dbReference type="SMART" id="SM00436">
    <property type="entry name" value="TOP1Bc"/>
    <property type="match status" value="1"/>
</dbReference>
<sequence>MLLFIAEKPSMARELAQCLPGPRKRCQGFITTGGGTVTWAYGHVLQQAEPEDYDPKYKRWNAADLPIIPTDWKLLISPNSKDQFQVIAKLIGEADRIVNAGDPDREGQLLIDEILDYVGNKKPVERILLNALDEKSIRESLADLRDNRDFLHLKESALARSRADWLIGMNASRAFTLAARRQGHRGVLPVGRVKTPTLALVVRRQRELDAFTPVTYYVVKADFLHEKGTITAQWQPKDTQAGLDADNHVIDKAQAEAVLARLAAAPDGVIAGQKKTKKKEPPPLPLSLSSLQVLAGKRYGYSPQQVLDTAQQLYERKLTTYPRSDCEYLPLNQRKDIPAILGNLAQIPAGHLGEWAGQADGKRKSRAWNDSKITAHHAIIPTTVACNFAQLTSMQQHVYYLIARSYIAQFYPDYEYDQMRIDIAAAGEGFVAHGRTITQMGWRDLYGGDKKQDDEDESKTLPVVRKGDPARYQEGRIEEKQTKPPARFTASTLLAAMKEIYKYVKDDSLKKKLKEVQGIGTEATRATIINELIARHFLTEEGKKKYLKPTDQAYMLIDALPEALVYPDETAVWEDRLYKMSEGKDSLDAFLHDQVAFLQLIIEAAGASHMESADADAPKCPQCGSPMVRRHSQYGDFYGCSRYPHCRTVVRLDGSSPAASSSADGTQKAAPRRKAQPDPDAPKCPQCGSPMVRRHSQYGDFYGCSNYPACRGTLRIDAATAAGAGTTAQAAAKGAGTTAKKTAKPRAARAGKGTAAKAGQAAPAPTLARPVAADGVYPCPLCKTGHFEAHSGPNGTVWSCSTPTCNTKCADVDGVPSIYAKK</sequence>
<feature type="region of interest" description="Disordered" evidence="16">
    <location>
        <begin position="731"/>
        <end position="764"/>
    </location>
</feature>
<feature type="region of interest" description="Disordered" evidence="16">
    <location>
        <begin position="654"/>
        <end position="689"/>
    </location>
</feature>
<dbReference type="InterPro" id="IPR000380">
    <property type="entry name" value="Topo_IA"/>
</dbReference>
<dbReference type="PROSITE" id="PS50880">
    <property type="entry name" value="TOPRIM"/>
    <property type="match status" value="1"/>
</dbReference>
<dbReference type="InterPro" id="IPR013825">
    <property type="entry name" value="Topo_IA_cen_sub2"/>
</dbReference>
<dbReference type="Pfam" id="PF01751">
    <property type="entry name" value="Toprim"/>
    <property type="match status" value="1"/>
</dbReference>
<dbReference type="NCBIfam" id="NF005829">
    <property type="entry name" value="PRK07726.1"/>
    <property type="match status" value="1"/>
</dbReference>
<dbReference type="Gene3D" id="1.10.460.10">
    <property type="entry name" value="Topoisomerase I, domain 2"/>
    <property type="match status" value="1"/>
</dbReference>
<evidence type="ECO:0000256" key="15">
    <source>
        <dbReference type="ARBA" id="ARBA00032877"/>
    </source>
</evidence>
<dbReference type="InterPro" id="IPR003601">
    <property type="entry name" value="Topo_IA_2"/>
</dbReference>
<evidence type="ECO:0000259" key="17">
    <source>
        <dbReference type="PROSITE" id="PS50880"/>
    </source>
</evidence>
<dbReference type="SUPFAM" id="SSF56712">
    <property type="entry name" value="Prokaryotic type I DNA topoisomerase"/>
    <property type="match status" value="1"/>
</dbReference>
<feature type="domain" description="Toprim" evidence="17">
    <location>
        <begin position="1"/>
        <end position="133"/>
    </location>
</feature>
<dbReference type="InterPro" id="IPR006171">
    <property type="entry name" value="TOPRIM_dom"/>
</dbReference>
<keyword evidence="11" id="KW-0413">Isomerase</keyword>
<dbReference type="InterPro" id="IPR003602">
    <property type="entry name" value="Topo_IA_DNA-bd_dom"/>
</dbReference>
<dbReference type="PRINTS" id="PR00417">
    <property type="entry name" value="PRTPISMRASEI"/>
</dbReference>
<dbReference type="InterPro" id="IPR023406">
    <property type="entry name" value="Topo_IA_AS"/>
</dbReference>
<dbReference type="InterPro" id="IPR013498">
    <property type="entry name" value="Topo_IA_Znf"/>
</dbReference>
<evidence type="ECO:0000256" key="14">
    <source>
        <dbReference type="ARBA" id="ARBA00032235"/>
    </source>
</evidence>
<protein>
    <recommendedName>
        <fullName evidence="3">DNA topoisomerase</fullName>
        <ecNumber evidence="3">5.6.2.1</ecNumber>
    </recommendedName>
    <alternativeName>
        <fullName evidence="15">Omega-protein</fullName>
    </alternativeName>
    <alternativeName>
        <fullName evidence="14">Relaxing enzyme</fullName>
    </alternativeName>
    <alternativeName>
        <fullName evidence="12">Swivelase</fullName>
    </alternativeName>
    <alternativeName>
        <fullName evidence="13">Untwisting enzyme</fullName>
    </alternativeName>
</protein>
<evidence type="ECO:0000256" key="13">
    <source>
        <dbReference type="ARBA" id="ARBA00031985"/>
    </source>
</evidence>
<comment type="caution">
    <text evidence="19">The sequence shown here is derived from an EMBL/GenBank/DDBJ whole genome shotgun (WGS) entry which is preliminary data.</text>
</comment>
<comment type="catalytic activity">
    <reaction evidence="1">
        <text>ATP-independent breakage of single-stranded DNA, followed by passage and rejoining.</text>
        <dbReference type="EC" id="5.6.2.1"/>
    </reaction>
</comment>
<evidence type="ECO:0000259" key="18">
    <source>
        <dbReference type="PROSITE" id="PS52039"/>
    </source>
</evidence>
<dbReference type="PROSITE" id="PS00396">
    <property type="entry name" value="TOPO_IA_1"/>
    <property type="match status" value="1"/>
</dbReference>
<evidence type="ECO:0000256" key="3">
    <source>
        <dbReference type="ARBA" id="ARBA00012891"/>
    </source>
</evidence>
<evidence type="ECO:0000256" key="5">
    <source>
        <dbReference type="ARBA" id="ARBA00022737"/>
    </source>
</evidence>
<comment type="similarity">
    <text evidence="2">Belongs to the type IA topoisomerase family.</text>
</comment>
<dbReference type="Gene3D" id="3.30.65.10">
    <property type="entry name" value="Bacterial Topoisomerase I, domain 1"/>
    <property type="match status" value="2"/>
</dbReference>
<dbReference type="EC" id="5.6.2.1" evidence="3"/>
<evidence type="ECO:0000256" key="1">
    <source>
        <dbReference type="ARBA" id="ARBA00000213"/>
    </source>
</evidence>
<evidence type="ECO:0000256" key="4">
    <source>
        <dbReference type="ARBA" id="ARBA00022723"/>
    </source>
</evidence>
<accession>A0ABR6VKA8</accession>
<evidence type="ECO:0000256" key="6">
    <source>
        <dbReference type="ARBA" id="ARBA00022771"/>
    </source>
</evidence>
<dbReference type="PANTHER" id="PTHR11390">
    <property type="entry name" value="PROKARYOTIC DNA TOPOISOMERASE"/>
    <property type="match status" value="1"/>
</dbReference>
<dbReference type="CDD" id="cd03362">
    <property type="entry name" value="TOPRIM_TopoIA_TopoIII"/>
    <property type="match status" value="1"/>
</dbReference>
<dbReference type="Gene3D" id="3.40.50.140">
    <property type="match status" value="1"/>
</dbReference>
<evidence type="ECO:0000256" key="7">
    <source>
        <dbReference type="ARBA" id="ARBA00022833"/>
    </source>
</evidence>
<dbReference type="NCBIfam" id="TIGR01056">
    <property type="entry name" value="topB"/>
    <property type="match status" value="1"/>
</dbReference>
<evidence type="ECO:0000256" key="9">
    <source>
        <dbReference type="ARBA" id="ARBA00023029"/>
    </source>
</evidence>
<dbReference type="InterPro" id="IPR023405">
    <property type="entry name" value="Topo_IA_core_domain"/>
</dbReference>
<dbReference type="EMBL" id="JACOGK010000031">
    <property type="protein sequence ID" value="MBC3537583.1"/>
    <property type="molecule type" value="Genomic_DNA"/>
</dbReference>
<evidence type="ECO:0000256" key="16">
    <source>
        <dbReference type="SAM" id="MobiDB-lite"/>
    </source>
</evidence>
<feature type="compositionally biased region" description="Low complexity" evidence="16">
    <location>
        <begin position="731"/>
        <end position="740"/>
    </location>
</feature>
<organism evidence="19 20">
    <name type="scientific">Megasphaera hominis</name>
    <dbReference type="NCBI Taxonomy" id="159836"/>
    <lineage>
        <taxon>Bacteria</taxon>
        <taxon>Bacillati</taxon>
        <taxon>Bacillota</taxon>
        <taxon>Negativicutes</taxon>
        <taxon>Veillonellales</taxon>
        <taxon>Veillonellaceae</taxon>
        <taxon>Megasphaera</taxon>
    </lineage>
</organism>
<keyword evidence="8" id="KW-0460">Magnesium</keyword>
<evidence type="ECO:0000313" key="20">
    <source>
        <dbReference type="Proteomes" id="UP000606870"/>
    </source>
</evidence>
<dbReference type="Gene3D" id="1.10.290.10">
    <property type="entry name" value="Topoisomerase I, domain 4"/>
    <property type="match status" value="1"/>
</dbReference>
<feature type="compositionally biased region" description="Low complexity" evidence="16">
    <location>
        <begin position="750"/>
        <end position="764"/>
    </location>
</feature>
<dbReference type="Pfam" id="PF01131">
    <property type="entry name" value="Topoisom_bac"/>
    <property type="match status" value="1"/>
</dbReference>
<name>A0ABR6VKA8_9FIRM</name>
<evidence type="ECO:0000256" key="11">
    <source>
        <dbReference type="ARBA" id="ARBA00023235"/>
    </source>
</evidence>
<dbReference type="Proteomes" id="UP000606870">
    <property type="component" value="Unassembled WGS sequence"/>
</dbReference>
<dbReference type="SMART" id="SM00437">
    <property type="entry name" value="TOP1Ac"/>
    <property type="match status" value="1"/>
</dbReference>
<keyword evidence="20" id="KW-1185">Reference proteome</keyword>
<keyword evidence="6" id="KW-0863">Zinc-finger</keyword>
<keyword evidence="5" id="KW-0677">Repeat</keyword>
<evidence type="ECO:0000256" key="2">
    <source>
        <dbReference type="ARBA" id="ARBA00009446"/>
    </source>
</evidence>
<evidence type="ECO:0000256" key="12">
    <source>
        <dbReference type="ARBA" id="ARBA00030003"/>
    </source>
</evidence>
<dbReference type="InterPro" id="IPR013826">
    <property type="entry name" value="Topo_IA_cen_sub3"/>
</dbReference>
<keyword evidence="9" id="KW-0799">Topoisomerase</keyword>
<dbReference type="SUPFAM" id="SSF57783">
    <property type="entry name" value="Zinc beta-ribbon"/>
    <property type="match status" value="2"/>
</dbReference>
<reference evidence="19 20" key="1">
    <citation type="submission" date="2020-08" db="EMBL/GenBank/DDBJ databases">
        <authorList>
            <person name="Liu C."/>
            <person name="Sun Q."/>
        </authorList>
    </citation>
    <scope>NUCLEOTIDE SEQUENCE [LARGE SCALE GENOMIC DNA]</scope>
    <source>
        <strain evidence="19 20">NSJ-59</strain>
    </source>
</reference>
<keyword evidence="10" id="KW-0238">DNA-binding</keyword>
<dbReference type="PANTHER" id="PTHR11390:SF21">
    <property type="entry name" value="DNA TOPOISOMERASE 3-ALPHA"/>
    <property type="match status" value="1"/>
</dbReference>
<keyword evidence="7" id="KW-0862">Zinc</keyword>
<dbReference type="InterPro" id="IPR013497">
    <property type="entry name" value="Topo_IA_cen"/>
</dbReference>
<dbReference type="InterPro" id="IPR005738">
    <property type="entry name" value="TopoIII"/>
</dbReference>
<dbReference type="InterPro" id="IPR013824">
    <property type="entry name" value="Topo_IA_cen_sub1"/>
</dbReference>
<evidence type="ECO:0000313" key="19">
    <source>
        <dbReference type="EMBL" id="MBC3537583.1"/>
    </source>
</evidence>
<dbReference type="CDD" id="cd00186">
    <property type="entry name" value="TOP1Ac"/>
    <property type="match status" value="1"/>
</dbReference>